<accession>A0AAV5MMR2</accession>
<organism evidence="2 3">
    <name type="scientific">Rubroshorea leprosula</name>
    <dbReference type="NCBI Taxonomy" id="152421"/>
    <lineage>
        <taxon>Eukaryota</taxon>
        <taxon>Viridiplantae</taxon>
        <taxon>Streptophyta</taxon>
        <taxon>Embryophyta</taxon>
        <taxon>Tracheophyta</taxon>
        <taxon>Spermatophyta</taxon>
        <taxon>Magnoliopsida</taxon>
        <taxon>eudicotyledons</taxon>
        <taxon>Gunneridae</taxon>
        <taxon>Pentapetalae</taxon>
        <taxon>rosids</taxon>
        <taxon>malvids</taxon>
        <taxon>Malvales</taxon>
        <taxon>Dipterocarpaceae</taxon>
        <taxon>Rubroshorea</taxon>
    </lineage>
</organism>
<evidence type="ECO:0000313" key="3">
    <source>
        <dbReference type="Proteomes" id="UP001054252"/>
    </source>
</evidence>
<reference evidence="2 3" key="1">
    <citation type="journal article" date="2021" name="Commun. Biol.">
        <title>The genome of Shorea leprosula (Dipterocarpaceae) highlights the ecological relevance of drought in aseasonal tropical rainforests.</title>
        <authorList>
            <person name="Ng K.K.S."/>
            <person name="Kobayashi M.J."/>
            <person name="Fawcett J.A."/>
            <person name="Hatakeyama M."/>
            <person name="Paape T."/>
            <person name="Ng C.H."/>
            <person name="Ang C.C."/>
            <person name="Tnah L.H."/>
            <person name="Lee C.T."/>
            <person name="Nishiyama T."/>
            <person name="Sese J."/>
            <person name="O'Brien M.J."/>
            <person name="Copetti D."/>
            <person name="Mohd Noor M.I."/>
            <person name="Ong R.C."/>
            <person name="Putra M."/>
            <person name="Sireger I.Z."/>
            <person name="Indrioko S."/>
            <person name="Kosugi Y."/>
            <person name="Izuno A."/>
            <person name="Isagi Y."/>
            <person name="Lee S.L."/>
            <person name="Shimizu K.K."/>
        </authorList>
    </citation>
    <scope>NUCLEOTIDE SEQUENCE [LARGE SCALE GENOMIC DNA]</scope>
    <source>
        <strain evidence="2">214</strain>
    </source>
</reference>
<evidence type="ECO:0000256" key="1">
    <source>
        <dbReference type="SAM" id="MobiDB-lite"/>
    </source>
</evidence>
<dbReference type="EMBL" id="BPVZ01000449">
    <property type="protein sequence ID" value="GKV51175.1"/>
    <property type="molecule type" value="Genomic_DNA"/>
</dbReference>
<gene>
    <name evidence="2" type="ORF">SLEP1_g57846</name>
</gene>
<feature type="region of interest" description="Disordered" evidence="1">
    <location>
        <begin position="40"/>
        <end position="72"/>
    </location>
</feature>
<dbReference type="Proteomes" id="UP001054252">
    <property type="component" value="Unassembled WGS sequence"/>
</dbReference>
<evidence type="ECO:0000313" key="2">
    <source>
        <dbReference type="EMBL" id="GKV51175.1"/>
    </source>
</evidence>
<name>A0AAV5MMR2_9ROSI</name>
<protein>
    <submittedName>
        <fullName evidence="2">Uncharacterized protein</fullName>
    </submittedName>
</protein>
<feature type="compositionally biased region" description="Low complexity" evidence="1">
    <location>
        <begin position="54"/>
        <end position="71"/>
    </location>
</feature>
<proteinExistence type="predicted"/>
<dbReference type="AlphaFoldDB" id="A0AAV5MMR2"/>
<keyword evidence="3" id="KW-1185">Reference proteome</keyword>
<comment type="caution">
    <text evidence="2">The sequence shown here is derived from an EMBL/GenBank/DDBJ whole genome shotgun (WGS) entry which is preliminary data.</text>
</comment>
<sequence>MDSNLKMAPLFPSPLERPVDSALLLLSTTPLSLSPLKLNSGAEASKDRKNSEESLSMASIGSKSSSSYLTSDIPSKEVRPHKLSFVAVETSCHELMKLKVVAFSACDDLKTGGKSQGSMSTRASCFSSSSSAISSAQSKYFAGVEKKPTANLEKLRKKRGISSQMRSRDEGILKLLSGGGRDGNGSHETGSLPFPLMGFSRRF</sequence>